<comment type="caution">
    <text evidence="2">The sequence shown here is derived from an EMBL/GenBank/DDBJ whole genome shotgun (WGS) entry which is preliminary data.</text>
</comment>
<feature type="transmembrane region" description="Helical" evidence="1">
    <location>
        <begin position="12"/>
        <end position="30"/>
    </location>
</feature>
<keyword evidence="1" id="KW-1133">Transmembrane helix</keyword>
<reference evidence="2 3" key="1">
    <citation type="submission" date="2022-06" db="EMBL/GenBank/DDBJ databases">
        <authorList>
            <person name="Xuan X."/>
        </authorList>
    </citation>
    <scope>NUCLEOTIDE SEQUENCE [LARGE SCALE GENOMIC DNA]</scope>
    <source>
        <strain evidence="2 3">2V75</strain>
    </source>
</reference>
<sequence>MNTILSHATEILLLAFLVITFLQSGLDKLLNWKGNLQWLRGHFSKSPLKGSVPALLLVLTLTELLAGIISAGGIIQLLSGAGTQWAFWGGVTSCIALLMLLFGQRIAQDYAGAQTVVIYFVPAVFLVFLLQP</sequence>
<accession>A0ABT1AVX3</accession>
<evidence type="ECO:0000256" key="1">
    <source>
        <dbReference type="SAM" id="Phobius"/>
    </source>
</evidence>
<name>A0ABT1AVX3_9FLAO</name>
<feature type="transmembrane region" description="Helical" evidence="1">
    <location>
        <begin position="85"/>
        <end position="103"/>
    </location>
</feature>
<dbReference type="RefSeq" id="WP_252740591.1">
    <property type="nucleotide sequence ID" value="NZ_JAMXIB010000003.1"/>
</dbReference>
<dbReference type="EMBL" id="JAMXIB010000003">
    <property type="protein sequence ID" value="MCO5724210.1"/>
    <property type="molecule type" value="Genomic_DNA"/>
</dbReference>
<protein>
    <submittedName>
        <fullName evidence="2">DoxX family protein</fullName>
    </submittedName>
</protein>
<evidence type="ECO:0000313" key="2">
    <source>
        <dbReference type="EMBL" id="MCO5724210.1"/>
    </source>
</evidence>
<organism evidence="2 3">
    <name type="scientific">Robiginitalea marina</name>
    <dbReference type="NCBI Taxonomy" id="2954105"/>
    <lineage>
        <taxon>Bacteria</taxon>
        <taxon>Pseudomonadati</taxon>
        <taxon>Bacteroidota</taxon>
        <taxon>Flavobacteriia</taxon>
        <taxon>Flavobacteriales</taxon>
        <taxon>Flavobacteriaceae</taxon>
        <taxon>Robiginitalea</taxon>
    </lineage>
</organism>
<gene>
    <name evidence="2" type="ORF">NG653_05050</name>
</gene>
<evidence type="ECO:0000313" key="3">
    <source>
        <dbReference type="Proteomes" id="UP001206312"/>
    </source>
</evidence>
<feature type="transmembrane region" description="Helical" evidence="1">
    <location>
        <begin position="51"/>
        <end position="79"/>
    </location>
</feature>
<dbReference type="Proteomes" id="UP001206312">
    <property type="component" value="Unassembled WGS sequence"/>
</dbReference>
<keyword evidence="1" id="KW-0812">Transmembrane</keyword>
<keyword evidence="3" id="KW-1185">Reference proteome</keyword>
<feature type="transmembrane region" description="Helical" evidence="1">
    <location>
        <begin position="110"/>
        <end position="130"/>
    </location>
</feature>
<proteinExistence type="predicted"/>
<keyword evidence="1" id="KW-0472">Membrane</keyword>